<dbReference type="AlphaFoldDB" id="A0A2P4R5T8"/>
<feature type="transmembrane region" description="Helical" evidence="1">
    <location>
        <begin position="6"/>
        <end position="24"/>
    </location>
</feature>
<keyword evidence="1" id="KW-0812">Transmembrane</keyword>
<keyword evidence="1" id="KW-0472">Membrane</keyword>
<feature type="transmembrane region" description="Helical" evidence="1">
    <location>
        <begin position="33"/>
        <end position="51"/>
    </location>
</feature>
<comment type="caution">
    <text evidence="2">The sequence shown here is derived from an EMBL/GenBank/DDBJ whole genome shotgun (WGS) entry which is preliminary data.</text>
</comment>
<name>A0A2P4R5T8_9LACO</name>
<evidence type="ECO:0000313" key="2">
    <source>
        <dbReference type="EMBL" id="POH36582.1"/>
    </source>
</evidence>
<gene>
    <name evidence="2" type="ORF">C2R26_07490</name>
</gene>
<accession>A0A2P4R5T8</accession>
<proteinExistence type="predicted"/>
<organism evidence="2">
    <name type="scientific">Companilactobacillus formosensis</name>
    <dbReference type="NCBI Taxonomy" id="1617889"/>
    <lineage>
        <taxon>Bacteria</taxon>
        <taxon>Bacillati</taxon>
        <taxon>Bacillota</taxon>
        <taxon>Bacilli</taxon>
        <taxon>Lactobacillales</taxon>
        <taxon>Lactobacillaceae</taxon>
        <taxon>Companilactobacillus</taxon>
    </lineage>
</organism>
<sequence length="93" mass="10427">MFTIIFWILAVWFIVNVIGMWFAINNKDLQRSLGFINVAAVIIGFLAYSILAKVASLEALFSAINYLNIIVAIVQLYFGFRTGHTHNHSVGHA</sequence>
<protein>
    <submittedName>
        <fullName evidence="2">Uncharacterized protein</fullName>
    </submittedName>
</protein>
<evidence type="ECO:0000256" key="1">
    <source>
        <dbReference type="SAM" id="Phobius"/>
    </source>
</evidence>
<feature type="transmembrane region" description="Helical" evidence="1">
    <location>
        <begin position="63"/>
        <end position="80"/>
    </location>
</feature>
<keyword evidence="1" id="KW-1133">Transmembrane helix</keyword>
<dbReference type="EMBL" id="PPWZ01000051">
    <property type="protein sequence ID" value="POH36582.1"/>
    <property type="molecule type" value="Genomic_DNA"/>
</dbReference>
<reference evidence="2" key="1">
    <citation type="submission" date="2018-01" db="EMBL/GenBank/DDBJ databases">
        <title>Genome sequnecing of Lactobacillus formosensis KACC 18721.</title>
        <authorList>
            <person name="Kim S.-J."/>
            <person name="Heo J."/>
        </authorList>
    </citation>
    <scope>NUCLEOTIDE SEQUENCE</scope>
    <source>
        <strain evidence="2">KACC 18721</strain>
    </source>
</reference>